<feature type="compositionally biased region" description="Acidic residues" evidence="1">
    <location>
        <begin position="236"/>
        <end position="245"/>
    </location>
</feature>
<organism evidence="2 3">
    <name type="scientific">Candidatus Mycoplasma haematobovis</name>
    <dbReference type="NCBI Taxonomy" id="432608"/>
    <lineage>
        <taxon>Bacteria</taxon>
        <taxon>Bacillati</taxon>
        <taxon>Mycoplasmatota</taxon>
        <taxon>Mollicutes</taxon>
        <taxon>Mycoplasmataceae</taxon>
        <taxon>Mycoplasma</taxon>
    </lineage>
</organism>
<dbReference type="Proteomes" id="UP000077623">
    <property type="component" value="Unassembled WGS sequence"/>
</dbReference>
<protein>
    <submittedName>
        <fullName evidence="2">Uncharacterized protein</fullName>
    </submittedName>
</protein>
<comment type="caution">
    <text evidence="2">The sequence shown here is derived from an EMBL/GenBank/DDBJ whole genome shotgun (WGS) entry which is preliminary data.</text>
</comment>
<feature type="compositionally biased region" description="Polar residues" evidence="1">
    <location>
        <begin position="221"/>
        <end position="235"/>
    </location>
</feature>
<sequence>MLPVATVTTATILTTSLISSGKVDLDKKKENEDQELNDFVKPPEDFEDEKIFYSKEGDSDNLRTLDKDTAKKIEELMQKNGGKLEKGEQLGDTVQAPNPEINPNVPENQPQNVGKADSPEITSKAEDKDMTSVPKGNNKDEGDTISETKDTLISTSESTDDDFTNGRDDPQQPSLDDDKKDSDVNETPPLDTEENDLNKGKEGPEIRDDKSQNEGIGDVNSVVQKTLEPQSSTEENGVETNDDTSVDPVTNPEMKNEVGEATHQDVSMEAKGDLGKGPNFDTSKESGDSKGLDGGNDDQISDGNSDRYSEEAIKRLEQMQGELSEFELRLKQLID</sequence>
<dbReference type="EMBL" id="LWUJ01000012">
    <property type="protein sequence ID" value="OAL09909.1"/>
    <property type="molecule type" value="Genomic_DNA"/>
</dbReference>
<feature type="compositionally biased region" description="Basic and acidic residues" evidence="1">
    <location>
        <begin position="282"/>
        <end position="291"/>
    </location>
</feature>
<feature type="region of interest" description="Disordered" evidence="1">
    <location>
        <begin position="76"/>
        <end position="310"/>
    </location>
</feature>
<feature type="region of interest" description="Disordered" evidence="1">
    <location>
        <begin position="21"/>
        <end position="48"/>
    </location>
</feature>
<accession>A0A1A9QDY2</accession>
<feature type="compositionally biased region" description="Basic and acidic residues" evidence="1">
    <location>
        <begin position="254"/>
        <end position="274"/>
    </location>
</feature>
<dbReference type="STRING" id="432608.A6V39_03290"/>
<dbReference type="AlphaFoldDB" id="A0A1A9QDY2"/>
<gene>
    <name evidence="2" type="ORF">A6V39_03290</name>
</gene>
<name>A0A1A9QDY2_9MOLU</name>
<evidence type="ECO:0000256" key="1">
    <source>
        <dbReference type="SAM" id="MobiDB-lite"/>
    </source>
</evidence>
<evidence type="ECO:0000313" key="3">
    <source>
        <dbReference type="Proteomes" id="UP000077623"/>
    </source>
</evidence>
<feature type="compositionally biased region" description="Basic and acidic residues" evidence="1">
    <location>
        <begin position="196"/>
        <end position="212"/>
    </location>
</feature>
<feature type="compositionally biased region" description="Low complexity" evidence="1">
    <location>
        <begin position="97"/>
        <end position="113"/>
    </location>
</feature>
<feature type="compositionally biased region" description="Basic and acidic residues" evidence="1">
    <location>
        <begin position="76"/>
        <end position="89"/>
    </location>
</feature>
<proteinExistence type="predicted"/>
<feature type="compositionally biased region" description="Basic and acidic residues" evidence="1">
    <location>
        <begin position="164"/>
        <end position="183"/>
    </location>
</feature>
<keyword evidence="3" id="KW-1185">Reference proteome</keyword>
<evidence type="ECO:0000313" key="2">
    <source>
        <dbReference type="EMBL" id="OAL09909.1"/>
    </source>
</evidence>
<feature type="compositionally biased region" description="Basic and acidic residues" evidence="1">
    <location>
        <begin position="137"/>
        <end position="150"/>
    </location>
</feature>
<reference evidence="3" key="1">
    <citation type="submission" date="2016-04" db="EMBL/GenBank/DDBJ databases">
        <authorList>
            <person name="Quiroz-Castaneda R.E."/>
            <person name="Martinez-Ocampo F."/>
        </authorList>
    </citation>
    <scope>NUCLEOTIDE SEQUENCE [LARGE SCALE GENOMIC DNA]</scope>
    <source>
        <strain evidence="3">INIFAP01</strain>
    </source>
</reference>